<keyword evidence="6" id="KW-1185">Reference proteome</keyword>
<evidence type="ECO:0000259" key="4">
    <source>
        <dbReference type="PROSITE" id="PS51272"/>
    </source>
</evidence>
<reference evidence="5 6" key="1">
    <citation type="submission" date="2018-03" db="EMBL/GenBank/DDBJ databases">
        <title>Bacillus urumqiensis sp. nov., a moderately haloalkaliphilic bacterium isolated from a salt lake.</title>
        <authorList>
            <person name="Zhao B."/>
            <person name="Liao Z."/>
        </authorList>
    </citation>
    <scope>NUCLEOTIDE SEQUENCE [LARGE SCALE GENOMIC DNA]</scope>
    <source>
        <strain evidence="5 6">BZ-SZ-XJ18</strain>
    </source>
</reference>
<name>A0A2P6MHS7_ALKUR</name>
<feature type="region of interest" description="Disordered" evidence="2">
    <location>
        <begin position="285"/>
        <end position="404"/>
    </location>
</feature>
<dbReference type="PROSITE" id="PS51272">
    <property type="entry name" value="SLH"/>
    <property type="match status" value="3"/>
</dbReference>
<feature type="domain" description="SLH" evidence="4">
    <location>
        <begin position="164"/>
        <end position="222"/>
    </location>
</feature>
<feature type="signal peptide" evidence="3">
    <location>
        <begin position="1"/>
        <end position="29"/>
    </location>
</feature>
<feature type="compositionally biased region" description="Acidic residues" evidence="2">
    <location>
        <begin position="302"/>
        <end position="314"/>
    </location>
</feature>
<dbReference type="Pfam" id="PF00395">
    <property type="entry name" value="SLH"/>
    <property type="match status" value="3"/>
</dbReference>
<proteinExistence type="predicted"/>
<sequence length="1185" mass="125636">MAYQPKTYRWFLASTAAAVAVTAPSAVTAETPENYEVDVSNPFSDVEERKYYGDPVLELTEAGIIQGRGDTTFGVGAELTRADAAILLTRVLNLEPAPEGSNSFPDVTEDDYYYAEVNAAAEAALIRGYEDGSFRPEENLTRGEMAVLLERAFPLSAVQVAPDFEDTGDNPYEQQINRVAAAGLAEGYPDGTFRPDENILREEFAVFLYREPTVQGEVRQELLRGASFSSIDVRRNENGSLVFSGQVNPDRSNDSISVDLRQFASSSEVFRGDLELDEDGNFELETDEPVNEGQYSGSFQFGDDEETVDFDVDTDTGYSYDADDDGSDSDSDSDDSSDDDSSNDSDSDDDSDSSDGDSSGGSDDSSDDSDSDDNTTTYDEDQDSATADTDGETIELNGNSINGELSVSGSDVTIEGSGEGDTIETAVVSGNNATFRNLTVNELQIEEGVEDVTLESVSDSGGAVHTFAGGGSDSITVDESTTLEGDIELTADDVTIDGGGTLAGDVIIPNGGTKNIEANVDGFVTVDTEEETTVNTPEGTDVEIPTDVQDLSALTINIGDTTYSTADDTEDIEELRATPRAEIDEDSVDGSTIQLTGTTKNIDDDDEIDFTLELGEDADGEDVAESALESTATITDDSFDAEWTLENSSGDEVDVPAGDHTITASFNGETLIDDYDLTVEAQPEETGVTIGEIAADREGTDPVAAEWSTGLISPMENGVEDGELNFNGVTLTLVTSEDVDGYTISEAESRNITLEFDASTYQTSGQQVDLLVEALEKYQDSSNEELDRFTFANDPASGGRALGITGDASEGAEDNGLTITSNEGIEISNDDSSSITQEGVDGEIVRYTAAVNNEVTGDGSLTITTWNPSAEVTVDLEEGQSAAEAASAVADALNSELDGYEVDTSDAAITFTADGEGEPEQPLRLQAVDSAVETSEGDPEVTFGEAAEQTAGVDPRAAQWNTGQFEERDNGIEDGFFRFNGVTVYITTEEGAEQDITVERNREVSLTFDAAENTNAQQIDLVIEALEAYQDSDNDHLDRFSFENVNNEGGGRALEITSSEEAGADDNILGIATSDSIVIANDGDSALSRDGRDGTASVTTAGVQNQAQATGTITITTENPSAEVTVDIREGDSAATIALKTASALEGELDGFTVSFNDTNVVFTADEPAELENTPTISASFSEDN</sequence>
<dbReference type="InterPro" id="IPR051465">
    <property type="entry name" value="Cell_Envelope_Struct_Comp"/>
</dbReference>
<evidence type="ECO:0000256" key="2">
    <source>
        <dbReference type="SAM" id="MobiDB-lite"/>
    </source>
</evidence>
<organism evidence="5 6">
    <name type="scientific">Alkalicoccus urumqiensis</name>
    <name type="common">Bacillus urumqiensis</name>
    <dbReference type="NCBI Taxonomy" id="1548213"/>
    <lineage>
        <taxon>Bacteria</taxon>
        <taxon>Bacillati</taxon>
        <taxon>Bacillota</taxon>
        <taxon>Bacilli</taxon>
        <taxon>Bacillales</taxon>
        <taxon>Bacillaceae</taxon>
        <taxon>Alkalicoccus</taxon>
    </lineage>
</organism>
<feature type="region of interest" description="Disordered" evidence="2">
    <location>
        <begin position="797"/>
        <end position="835"/>
    </location>
</feature>
<dbReference type="AlphaFoldDB" id="A0A2P6MHS7"/>
<feature type="chain" id="PRO_5015190763" description="SLH domain-containing protein" evidence="3">
    <location>
        <begin position="30"/>
        <end position="1185"/>
    </location>
</feature>
<keyword evidence="1 3" id="KW-0732">Signal</keyword>
<evidence type="ECO:0000313" key="6">
    <source>
        <dbReference type="Proteomes" id="UP000243650"/>
    </source>
</evidence>
<dbReference type="PANTHER" id="PTHR43308">
    <property type="entry name" value="OUTER MEMBRANE PROTEIN ALPHA-RELATED"/>
    <property type="match status" value="1"/>
</dbReference>
<feature type="compositionally biased region" description="Acidic residues" evidence="2">
    <location>
        <begin position="321"/>
        <end position="355"/>
    </location>
</feature>
<dbReference type="Proteomes" id="UP000243650">
    <property type="component" value="Unassembled WGS sequence"/>
</dbReference>
<gene>
    <name evidence="5" type="ORF">C6I21_07830</name>
</gene>
<dbReference type="InterPro" id="IPR001119">
    <property type="entry name" value="SLH_dom"/>
</dbReference>
<feature type="domain" description="SLH" evidence="4">
    <location>
        <begin position="39"/>
        <end position="99"/>
    </location>
</feature>
<protein>
    <recommendedName>
        <fullName evidence="4">SLH domain-containing protein</fullName>
    </recommendedName>
</protein>
<accession>A0A2P6MHS7</accession>
<feature type="domain" description="SLH" evidence="4">
    <location>
        <begin position="100"/>
        <end position="163"/>
    </location>
</feature>
<evidence type="ECO:0000256" key="1">
    <source>
        <dbReference type="ARBA" id="ARBA00022729"/>
    </source>
</evidence>
<evidence type="ECO:0000256" key="3">
    <source>
        <dbReference type="SAM" id="SignalP"/>
    </source>
</evidence>
<dbReference type="OrthoDB" id="2824192at2"/>
<comment type="caution">
    <text evidence="5">The sequence shown here is derived from an EMBL/GenBank/DDBJ whole genome shotgun (WGS) entry which is preliminary data.</text>
</comment>
<evidence type="ECO:0000313" key="5">
    <source>
        <dbReference type="EMBL" id="PRO65798.1"/>
    </source>
</evidence>
<dbReference type="EMBL" id="PVNS01000006">
    <property type="protein sequence ID" value="PRO65798.1"/>
    <property type="molecule type" value="Genomic_DNA"/>
</dbReference>
<feature type="compositionally biased region" description="Acidic residues" evidence="2">
    <location>
        <begin position="364"/>
        <end position="393"/>
    </location>
</feature>